<feature type="domain" description="Exonuclease" evidence="1">
    <location>
        <begin position="12"/>
        <end position="186"/>
    </location>
</feature>
<dbReference type="CDD" id="cd06127">
    <property type="entry name" value="DEDDh"/>
    <property type="match status" value="1"/>
</dbReference>
<dbReference type="InterPro" id="IPR012337">
    <property type="entry name" value="RNaseH-like_sf"/>
</dbReference>
<evidence type="ECO:0000259" key="1">
    <source>
        <dbReference type="SMART" id="SM00479"/>
    </source>
</evidence>
<dbReference type="RefSeq" id="WP_091629159.1">
    <property type="nucleotide sequence ID" value="NZ_FOEF01000036.1"/>
</dbReference>
<dbReference type="PANTHER" id="PTHR30231">
    <property type="entry name" value="DNA POLYMERASE III SUBUNIT EPSILON"/>
    <property type="match status" value="1"/>
</dbReference>
<dbReference type="Pfam" id="PF00929">
    <property type="entry name" value="RNase_T"/>
    <property type="match status" value="1"/>
</dbReference>
<dbReference type="AlphaFoldDB" id="A0A1H8YPT2"/>
<dbReference type="SUPFAM" id="SSF53098">
    <property type="entry name" value="Ribonuclease H-like"/>
    <property type="match status" value="1"/>
</dbReference>
<keyword evidence="3" id="KW-1185">Reference proteome</keyword>
<name>A0A1H8YPT2_9PSEU</name>
<dbReference type="PANTHER" id="PTHR30231:SF41">
    <property type="entry name" value="DNA POLYMERASE III SUBUNIT EPSILON"/>
    <property type="match status" value="1"/>
</dbReference>
<dbReference type="Proteomes" id="UP000198582">
    <property type="component" value="Unassembled WGS sequence"/>
</dbReference>
<dbReference type="InterPro" id="IPR036397">
    <property type="entry name" value="RNaseH_sf"/>
</dbReference>
<dbReference type="GO" id="GO:0045004">
    <property type="term" value="P:DNA replication proofreading"/>
    <property type="evidence" value="ECO:0007669"/>
    <property type="project" value="TreeGrafter"/>
</dbReference>
<dbReference type="InterPro" id="IPR013520">
    <property type="entry name" value="Ribonucl_H"/>
</dbReference>
<dbReference type="Gene3D" id="3.30.420.10">
    <property type="entry name" value="Ribonuclease H-like superfamily/Ribonuclease H"/>
    <property type="match status" value="1"/>
</dbReference>
<sequence length="220" mass="23554">MPDDTAPWTDAHLVAIDVEGSGPQDPAGEALLEIALVPIHRGTPDVDNAFSTLIDPQRTITRGPWTSPGITNTVLRDAPVLDEVAPAIIDLVADATLVGHNVRVDWRLLHTVLPEASPIGLVDTLRLAKHRHPELRTGHGLQAWLDRLSLSDDITHAAPGSQPHRALWDTVGTAALLRTFMHDATPAEATLGGLMAVAGLNLDGTPFSPPSDQHSLWDNL</sequence>
<accession>A0A1H8YPT2</accession>
<dbReference type="GO" id="GO:0003676">
    <property type="term" value="F:nucleic acid binding"/>
    <property type="evidence" value="ECO:0007669"/>
    <property type="project" value="InterPro"/>
</dbReference>
<organism evidence="2 3">
    <name type="scientific">Amycolatopsis saalfeldensis</name>
    <dbReference type="NCBI Taxonomy" id="394193"/>
    <lineage>
        <taxon>Bacteria</taxon>
        <taxon>Bacillati</taxon>
        <taxon>Actinomycetota</taxon>
        <taxon>Actinomycetes</taxon>
        <taxon>Pseudonocardiales</taxon>
        <taxon>Pseudonocardiaceae</taxon>
        <taxon>Amycolatopsis</taxon>
    </lineage>
</organism>
<dbReference type="SMART" id="SM00479">
    <property type="entry name" value="EXOIII"/>
    <property type="match status" value="1"/>
</dbReference>
<proteinExistence type="predicted"/>
<dbReference type="STRING" id="394193.SAMN04489732_13650"/>
<reference evidence="3" key="1">
    <citation type="submission" date="2016-10" db="EMBL/GenBank/DDBJ databases">
        <authorList>
            <person name="Varghese N."/>
            <person name="Submissions S."/>
        </authorList>
    </citation>
    <scope>NUCLEOTIDE SEQUENCE [LARGE SCALE GENOMIC DNA]</scope>
    <source>
        <strain evidence="3">DSM 44993</strain>
    </source>
</reference>
<dbReference type="EMBL" id="FOEF01000036">
    <property type="protein sequence ID" value="SEP54093.1"/>
    <property type="molecule type" value="Genomic_DNA"/>
</dbReference>
<gene>
    <name evidence="2" type="ORF">SAMN04489732_13650</name>
</gene>
<evidence type="ECO:0000313" key="2">
    <source>
        <dbReference type="EMBL" id="SEP54093.1"/>
    </source>
</evidence>
<dbReference type="GO" id="GO:0005829">
    <property type="term" value="C:cytosol"/>
    <property type="evidence" value="ECO:0007669"/>
    <property type="project" value="TreeGrafter"/>
</dbReference>
<dbReference type="GO" id="GO:0008408">
    <property type="term" value="F:3'-5' exonuclease activity"/>
    <property type="evidence" value="ECO:0007669"/>
    <property type="project" value="TreeGrafter"/>
</dbReference>
<evidence type="ECO:0000313" key="3">
    <source>
        <dbReference type="Proteomes" id="UP000198582"/>
    </source>
</evidence>
<protein>
    <submittedName>
        <fullName evidence="2">DNA polymerase-3 subunit epsilon</fullName>
    </submittedName>
</protein>